<evidence type="ECO:0000313" key="4">
    <source>
        <dbReference type="RefSeq" id="XP_027204466.1"/>
    </source>
</evidence>
<feature type="chain" id="PRO_5028070732" evidence="1">
    <location>
        <begin position="23"/>
        <end position="260"/>
    </location>
</feature>
<evidence type="ECO:0000259" key="2">
    <source>
        <dbReference type="PROSITE" id="PS50240"/>
    </source>
</evidence>
<evidence type="ECO:0000313" key="3">
    <source>
        <dbReference type="Proteomes" id="UP000515146"/>
    </source>
</evidence>
<feature type="signal peptide" evidence="1">
    <location>
        <begin position="1"/>
        <end position="22"/>
    </location>
</feature>
<dbReference type="Gene3D" id="2.40.10.10">
    <property type="entry name" value="Trypsin-like serine proteases"/>
    <property type="match status" value="2"/>
</dbReference>
<organism evidence="3 4">
    <name type="scientific">Dermatophagoides pteronyssinus</name>
    <name type="common">European house dust mite</name>
    <dbReference type="NCBI Taxonomy" id="6956"/>
    <lineage>
        <taxon>Eukaryota</taxon>
        <taxon>Metazoa</taxon>
        <taxon>Ecdysozoa</taxon>
        <taxon>Arthropoda</taxon>
        <taxon>Chelicerata</taxon>
        <taxon>Arachnida</taxon>
        <taxon>Acari</taxon>
        <taxon>Acariformes</taxon>
        <taxon>Sarcoptiformes</taxon>
        <taxon>Astigmata</taxon>
        <taxon>Psoroptidia</taxon>
        <taxon>Analgoidea</taxon>
        <taxon>Pyroglyphidae</taxon>
        <taxon>Dermatophagoidinae</taxon>
        <taxon>Dermatophagoides</taxon>
    </lineage>
</organism>
<keyword evidence="3" id="KW-1185">Reference proteome</keyword>
<evidence type="ECO:0000256" key="1">
    <source>
        <dbReference type="SAM" id="SignalP"/>
    </source>
</evidence>
<dbReference type="InterPro" id="IPR009003">
    <property type="entry name" value="Peptidase_S1_PA"/>
</dbReference>
<reference evidence="4" key="1">
    <citation type="submission" date="2025-08" db="UniProtKB">
        <authorList>
            <consortium name="RefSeq"/>
        </authorList>
    </citation>
    <scope>IDENTIFICATION</scope>
    <source>
        <strain evidence="4">Airmid</strain>
    </source>
</reference>
<dbReference type="InterPro" id="IPR001254">
    <property type="entry name" value="Trypsin_dom"/>
</dbReference>
<dbReference type="PROSITE" id="PS50240">
    <property type="entry name" value="TRYPSIN_DOM"/>
    <property type="match status" value="1"/>
</dbReference>
<protein>
    <submittedName>
        <fullName evidence="4">Uncharacterized protein LOC113798174 isoform X1</fullName>
    </submittedName>
</protein>
<dbReference type="Pfam" id="PF00089">
    <property type="entry name" value="Trypsin"/>
    <property type="match status" value="1"/>
</dbReference>
<dbReference type="InParanoid" id="A0A6P6YI81"/>
<dbReference type="InterPro" id="IPR051333">
    <property type="entry name" value="CLIP_Serine_Protease"/>
</dbReference>
<dbReference type="InterPro" id="IPR043504">
    <property type="entry name" value="Peptidase_S1_PA_chymotrypsin"/>
</dbReference>
<dbReference type="PANTHER" id="PTHR24260">
    <property type="match status" value="1"/>
</dbReference>
<feature type="domain" description="Peptidase S1" evidence="2">
    <location>
        <begin position="19"/>
        <end position="260"/>
    </location>
</feature>
<name>A0A6P6YI81_DERPT</name>
<dbReference type="GO" id="GO:0006508">
    <property type="term" value="P:proteolysis"/>
    <property type="evidence" value="ECO:0007669"/>
    <property type="project" value="InterPro"/>
</dbReference>
<dbReference type="PANTHER" id="PTHR24260:SF136">
    <property type="entry name" value="GH08193P-RELATED"/>
    <property type="match status" value="1"/>
</dbReference>
<dbReference type="RefSeq" id="XP_027204466.1">
    <property type="nucleotide sequence ID" value="XM_027348665.1"/>
</dbReference>
<dbReference type="OrthoDB" id="10059102at2759"/>
<keyword evidence="1" id="KW-0732">Signal</keyword>
<accession>A0A6P6YI81</accession>
<sequence>MSRKFIIMTMIIMMMINVVVNDKKLYNFNNFPWQISLQYYDRLTKQLYHICDGAIVSHINVIVPAYCVDLTLSKNRSKINIDDFKIKVIGFYNQSDVIDPIYSISEINLNPRWNPETFCYNAATISIKNEEFNFNCPDNNNRRPLVQMIYTNLTDKISIESLYNHHAELATWNWQNYQYEVRNVRILSNDDCQQSLKSNEYRSFDNETEICTYSWLDSCYFSNGALLQYFHDDGKAYLLGIASWITTDLSNNIIIFTKVT</sequence>
<dbReference type="KEGG" id="dpte:113798174"/>
<dbReference type="GO" id="GO:0004252">
    <property type="term" value="F:serine-type endopeptidase activity"/>
    <property type="evidence" value="ECO:0007669"/>
    <property type="project" value="InterPro"/>
</dbReference>
<dbReference type="AlphaFoldDB" id="A0A6P6YI81"/>
<dbReference type="Proteomes" id="UP000515146">
    <property type="component" value="Unplaced"/>
</dbReference>
<dbReference type="SUPFAM" id="SSF50494">
    <property type="entry name" value="Trypsin-like serine proteases"/>
    <property type="match status" value="1"/>
</dbReference>
<proteinExistence type="predicted"/>
<gene>
    <name evidence="4" type="primary">LOC113798174</name>
</gene>